<dbReference type="AlphaFoldDB" id="A0A9D0Z8E8"/>
<organism evidence="2 3">
    <name type="scientific">Candidatus Onthenecus intestinigallinarum</name>
    <dbReference type="NCBI Taxonomy" id="2840875"/>
    <lineage>
        <taxon>Bacteria</taxon>
        <taxon>Bacillati</taxon>
        <taxon>Bacillota</taxon>
        <taxon>Clostridia</taxon>
        <taxon>Eubacteriales</taxon>
        <taxon>Candidatus Onthenecus</taxon>
    </lineage>
</organism>
<reference evidence="2" key="1">
    <citation type="submission" date="2020-10" db="EMBL/GenBank/DDBJ databases">
        <authorList>
            <person name="Gilroy R."/>
        </authorList>
    </citation>
    <scope>NUCLEOTIDE SEQUENCE</scope>
    <source>
        <strain evidence="2">ChiSxjej2B14-6234</strain>
    </source>
</reference>
<feature type="transmembrane region" description="Helical" evidence="1">
    <location>
        <begin position="43"/>
        <end position="63"/>
    </location>
</feature>
<sequence>MNFFDDLKARLERFMQGRYGLDALSRTLLYAALPALLLGALPYLGLLSLLAYAMLGWALFRILSTNFTGRRMENEKFLLLSQPARRRATELYNRFKNRDKYAYFSCPKCHAKLRVPKGVGEITVTCKMCGHKFDKRV</sequence>
<reference evidence="2" key="2">
    <citation type="journal article" date="2021" name="PeerJ">
        <title>Extensive microbial diversity within the chicken gut microbiome revealed by metagenomics and culture.</title>
        <authorList>
            <person name="Gilroy R."/>
            <person name="Ravi A."/>
            <person name="Getino M."/>
            <person name="Pursley I."/>
            <person name="Horton D.L."/>
            <person name="Alikhan N.F."/>
            <person name="Baker D."/>
            <person name="Gharbi K."/>
            <person name="Hall N."/>
            <person name="Watson M."/>
            <person name="Adriaenssens E.M."/>
            <person name="Foster-Nyarko E."/>
            <person name="Jarju S."/>
            <person name="Secka A."/>
            <person name="Antonio M."/>
            <person name="Oren A."/>
            <person name="Chaudhuri R.R."/>
            <person name="La Ragione R."/>
            <person name="Hildebrand F."/>
            <person name="Pallen M.J."/>
        </authorList>
    </citation>
    <scope>NUCLEOTIDE SEQUENCE</scope>
    <source>
        <strain evidence="2">ChiSxjej2B14-6234</strain>
    </source>
</reference>
<gene>
    <name evidence="2" type="ORF">IAB73_02835</name>
</gene>
<dbReference type="Proteomes" id="UP000886887">
    <property type="component" value="Unassembled WGS sequence"/>
</dbReference>
<comment type="caution">
    <text evidence="2">The sequence shown here is derived from an EMBL/GenBank/DDBJ whole genome shotgun (WGS) entry which is preliminary data.</text>
</comment>
<accession>A0A9D0Z8E8</accession>
<keyword evidence="1" id="KW-0812">Transmembrane</keyword>
<name>A0A9D0Z8E8_9FIRM</name>
<proteinExistence type="predicted"/>
<evidence type="ECO:0008006" key="4">
    <source>
        <dbReference type="Google" id="ProtNLM"/>
    </source>
</evidence>
<evidence type="ECO:0000313" key="2">
    <source>
        <dbReference type="EMBL" id="HIQ71132.1"/>
    </source>
</evidence>
<protein>
    <recommendedName>
        <fullName evidence="4">Zn-finger containing protein</fullName>
    </recommendedName>
</protein>
<dbReference type="EMBL" id="DVFJ01000008">
    <property type="protein sequence ID" value="HIQ71132.1"/>
    <property type="molecule type" value="Genomic_DNA"/>
</dbReference>
<evidence type="ECO:0000256" key="1">
    <source>
        <dbReference type="SAM" id="Phobius"/>
    </source>
</evidence>
<evidence type="ECO:0000313" key="3">
    <source>
        <dbReference type="Proteomes" id="UP000886887"/>
    </source>
</evidence>
<keyword evidence="1" id="KW-0472">Membrane</keyword>
<keyword evidence="1" id="KW-1133">Transmembrane helix</keyword>